<protein>
    <submittedName>
        <fullName evidence="1">Uncharacterized protein</fullName>
    </submittedName>
</protein>
<evidence type="ECO:0000313" key="1">
    <source>
        <dbReference type="EMBL" id="KOF73647.1"/>
    </source>
</evidence>
<dbReference type="AlphaFoldDB" id="A0A0L8G9G9"/>
<reference evidence="1" key="1">
    <citation type="submission" date="2015-07" db="EMBL/GenBank/DDBJ databases">
        <title>MeaNS - Measles Nucleotide Surveillance Program.</title>
        <authorList>
            <person name="Tran T."/>
            <person name="Druce J."/>
        </authorList>
    </citation>
    <scope>NUCLEOTIDE SEQUENCE</scope>
    <source>
        <strain evidence="1">UCB-OBI-ISO-001</strain>
        <tissue evidence="1">Gonad</tissue>
    </source>
</reference>
<dbReference type="EMBL" id="KQ423061">
    <property type="protein sequence ID" value="KOF73647.1"/>
    <property type="molecule type" value="Genomic_DNA"/>
</dbReference>
<gene>
    <name evidence="1" type="ORF">OCBIM_22037553mg</name>
</gene>
<sequence length="81" mass="9832">MLTRAVHTEPEVLEKYFDIAKNLILPTTRCMFAGRLVNCPSQSEKVLRWRFQHTFNMTFPYKLQCWLPWNYIRVHQMKVKT</sequence>
<name>A0A0L8G9G9_OCTBM</name>
<dbReference type="OrthoDB" id="444255at2759"/>
<accession>A0A0L8G9G9</accession>
<proteinExistence type="predicted"/>
<organism evidence="1">
    <name type="scientific">Octopus bimaculoides</name>
    <name type="common">California two-spotted octopus</name>
    <dbReference type="NCBI Taxonomy" id="37653"/>
    <lineage>
        <taxon>Eukaryota</taxon>
        <taxon>Metazoa</taxon>
        <taxon>Spiralia</taxon>
        <taxon>Lophotrochozoa</taxon>
        <taxon>Mollusca</taxon>
        <taxon>Cephalopoda</taxon>
        <taxon>Coleoidea</taxon>
        <taxon>Octopodiformes</taxon>
        <taxon>Octopoda</taxon>
        <taxon>Incirrata</taxon>
        <taxon>Octopodidae</taxon>
        <taxon>Octopus</taxon>
    </lineage>
</organism>